<dbReference type="Gene3D" id="3.10.450.50">
    <property type="match status" value="1"/>
</dbReference>
<evidence type="ECO:0000313" key="2">
    <source>
        <dbReference type="Proteomes" id="UP001596004"/>
    </source>
</evidence>
<keyword evidence="2" id="KW-1185">Reference proteome</keyword>
<dbReference type="RefSeq" id="WP_380843768.1">
    <property type="nucleotide sequence ID" value="NZ_JBHSFP010000018.1"/>
</dbReference>
<name>A0ABV9CKW5_9ACTN</name>
<accession>A0ABV9CKW5</accession>
<dbReference type="SUPFAM" id="SSF54427">
    <property type="entry name" value="NTF2-like"/>
    <property type="match status" value="1"/>
</dbReference>
<evidence type="ECO:0000313" key="1">
    <source>
        <dbReference type="EMBL" id="MFC4533891.1"/>
    </source>
</evidence>
<dbReference type="InterPro" id="IPR032710">
    <property type="entry name" value="NTF2-like_dom_sf"/>
</dbReference>
<reference evidence="2" key="1">
    <citation type="journal article" date="2019" name="Int. J. Syst. Evol. Microbiol.">
        <title>The Global Catalogue of Microorganisms (GCM) 10K type strain sequencing project: providing services to taxonomists for standard genome sequencing and annotation.</title>
        <authorList>
            <consortium name="The Broad Institute Genomics Platform"/>
            <consortium name="The Broad Institute Genome Sequencing Center for Infectious Disease"/>
            <person name="Wu L."/>
            <person name="Ma J."/>
        </authorList>
    </citation>
    <scope>NUCLEOTIDE SEQUENCE [LARGE SCALE GENOMIC DNA]</scope>
    <source>
        <strain evidence="2">CGMCC 4.7132</strain>
    </source>
</reference>
<organism evidence="1 2">
    <name type="scientific">Sphaerisporangium dianthi</name>
    <dbReference type="NCBI Taxonomy" id="1436120"/>
    <lineage>
        <taxon>Bacteria</taxon>
        <taxon>Bacillati</taxon>
        <taxon>Actinomycetota</taxon>
        <taxon>Actinomycetes</taxon>
        <taxon>Streptosporangiales</taxon>
        <taxon>Streptosporangiaceae</taxon>
        <taxon>Sphaerisporangium</taxon>
    </lineage>
</organism>
<sequence length="136" mass="15364">MAGTRTTPATDLAGYLTRYPHEIAFGDEEPETVMDRYHTSDYELVNDGIVLDRKRLLDHIRPARKRATAVQVEVEVAIVDGDRVAAWYRLIASMRKGSVIATEIHMFGRLADDGRLRRATQLTRTIPATDDQAIRL</sequence>
<dbReference type="EMBL" id="JBHSFP010000018">
    <property type="protein sequence ID" value="MFC4533891.1"/>
    <property type="molecule type" value="Genomic_DNA"/>
</dbReference>
<protein>
    <submittedName>
        <fullName evidence="1">Nuclear transport factor 2 family protein</fullName>
    </submittedName>
</protein>
<gene>
    <name evidence="1" type="ORF">ACFO60_24275</name>
</gene>
<dbReference type="Proteomes" id="UP001596004">
    <property type="component" value="Unassembled WGS sequence"/>
</dbReference>
<proteinExistence type="predicted"/>
<comment type="caution">
    <text evidence="1">The sequence shown here is derived from an EMBL/GenBank/DDBJ whole genome shotgun (WGS) entry which is preliminary data.</text>
</comment>